<organism evidence="1 2">
    <name type="scientific">Trema orientale</name>
    <name type="common">Charcoal tree</name>
    <name type="synonym">Celtis orientalis</name>
    <dbReference type="NCBI Taxonomy" id="63057"/>
    <lineage>
        <taxon>Eukaryota</taxon>
        <taxon>Viridiplantae</taxon>
        <taxon>Streptophyta</taxon>
        <taxon>Embryophyta</taxon>
        <taxon>Tracheophyta</taxon>
        <taxon>Spermatophyta</taxon>
        <taxon>Magnoliopsida</taxon>
        <taxon>eudicotyledons</taxon>
        <taxon>Gunneridae</taxon>
        <taxon>Pentapetalae</taxon>
        <taxon>rosids</taxon>
        <taxon>fabids</taxon>
        <taxon>Rosales</taxon>
        <taxon>Cannabaceae</taxon>
        <taxon>Trema</taxon>
    </lineage>
</organism>
<dbReference type="Proteomes" id="UP000237000">
    <property type="component" value="Unassembled WGS sequence"/>
</dbReference>
<protein>
    <submittedName>
        <fullName evidence="1">Uncharacterized protein</fullName>
    </submittedName>
</protein>
<accession>A0A2P5F196</accession>
<sequence length="91" mass="10542">MCNEYKTKPFLDFLNSFLQGPPNQGEETSNARQRILPLYSTRADLDIQSKLPYQQVISCNHTTNFLFRFSSLFTGYPSGLRPYYSGFELCQ</sequence>
<comment type="caution">
    <text evidence="1">The sequence shown here is derived from an EMBL/GenBank/DDBJ whole genome shotgun (WGS) entry which is preliminary data.</text>
</comment>
<gene>
    <name evidence="1" type="ORF">TorRG33x02_125920</name>
</gene>
<name>A0A2P5F196_TREOI</name>
<dbReference type="EMBL" id="JXTC01000073">
    <property type="protein sequence ID" value="PON91553.1"/>
    <property type="molecule type" value="Genomic_DNA"/>
</dbReference>
<proteinExistence type="predicted"/>
<reference evidence="2" key="1">
    <citation type="submission" date="2016-06" db="EMBL/GenBank/DDBJ databases">
        <title>Parallel loss of symbiosis genes in relatives of nitrogen-fixing non-legume Parasponia.</title>
        <authorList>
            <person name="Van Velzen R."/>
            <person name="Holmer R."/>
            <person name="Bu F."/>
            <person name="Rutten L."/>
            <person name="Van Zeijl A."/>
            <person name="Liu W."/>
            <person name="Santuari L."/>
            <person name="Cao Q."/>
            <person name="Sharma T."/>
            <person name="Shen D."/>
            <person name="Roswanjaya Y."/>
            <person name="Wardhani T."/>
            <person name="Kalhor M.S."/>
            <person name="Jansen J."/>
            <person name="Van den Hoogen J."/>
            <person name="Gungor B."/>
            <person name="Hartog M."/>
            <person name="Hontelez J."/>
            <person name="Verver J."/>
            <person name="Yang W.-C."/>
            <person name="Schijlen E."/>
            <person name="Repin R."/>
            <person name="Schilthuizen M."/>
            <person name="Schranz E."/>
            <person name="Heidstra R."/>
            <person name="Miyata K."/>
            <person name="Fedorova E."/>
            <person name="Kohlen W."/>
            <person name="Bisseling T."/>
            <person name="Smit S."/>
            <person name="Geurts R."/>
        </authorList>
    </citation>
    <scope>NUCLEOTIDE SEQUENCE [LARGE SCALE GENOMIC DNA]</scope>
    <source>
        <strain evidence="2">cv. RG33-2</strain>
    </source>
</reference>
<dbReference type="InParanoid" id="A0A2P5F196"/>
<dbReference type="AlphaFoldDB" id="A0A2P5F196"/>
<keyword evidence="2" id="KW-1185">Reference proteome</keyword>
<evidence type="ECO:0000313" key="2">
    <source>
        <dbReference type="Proteomes" id="UP000237000"/>
    </source>
</evidence>
<dbReference type="OrthoDB" id="10506440at2759"/>
<evidence type="ECO:0000313" key="1">
    <source>
        <dbReference type="EMBL" id="PON91553.1"/>
    </source>
</evidence>